<gene>
    <name evidence="1" type="ORF">NLI96_g11354</name>
</gene>
<organism evidence="1 2">
    <name type="scientific">Meripilus lineatus</name>
    <dbReference type="NCBI Taxonomy" id="2056292"/>
    <lineage>
        <taxon>Eukaryota</taxon>
        <taxon>Fungi</taxon>
        <taxon>Dikarya</taxon>
        <taxon>Basidiomycota</taxon>
        <taxon>Agaricomycotina</taxon>
        <taxon>Agaricomycetes</taxon>
        <taxon>Polyporales</taxon>
        <taxon>Meripilaceae</taxon>
        <taxon>Meripilus</taxon>
    </lineage>
</organism>
<proteinExistence type="predicted"/>
<keyword evidence="2" id="KW-1185">Reference proteome</keyword>
<dbReference type="AlphaFoldDB" id="A0AAD5UTD2"/>
<sequence>MARIRRELDPDTRLRRPIDIKGLFFAKNANSFASVNIHTLVPQDETATVSRFPCFEHLMGTNIATQECMVRVPIGNDQYRNYLLAVQYDPTCPINQSLRAITRGVNWRGAICVLRSGRRVLATSMAGRTDQRNAIRAVRRFLVANRNLIEHATQNSRTPTFPSSLP</sequence>
<name>A0AAD5UTD2_9APHY</name>
<evidence type="ECO:0000313" key="1">
    <source>
        <dbReference type="EMBL" id="KAJ3476161.1"/>
    </source>
</evidence>
<dbReference type="Proteomes" id="UP001212997">
    <property type="component" value="Unassembled WGS sequence"/>
</dbReference>
<reference evidence="1" key="1">
    <citation type="submission" date="2022-07" db="EMBL/GenBank/DDBJ databases">
        <title>Genome Sequence of Physisporinus lineatus.</title>
        <authorList>
            <person name="Buettner E."/>
        </authorList>
    </citation>
    <scope>NUCLEOTIDE SEQUENCE</scope>
    <source>
        <strain evidence="1">VT162</strain>
    </source>
</reference>
<accession>A0AAD5UTD2</accession>
<protein>
    <submittedName>
        <fullName evidence="1">Uncharacterized protein</fullName>
    </submittedName>
</protein>
<dbReference type="EMBL" id="JANAWD010000744">
    <property type="protein sequence ID" value="KAJ3476161.1"/>
    <property type="molecule type" value="Genomic_DNA"/>
</dbReference>
<comment type="caution">
    <text evidence="1">The sequence shown here is derived from an EMBL/GenBank/DDBJ whole genome shotgun (WGS) entry which is preliminary data.</text>
</comment>
<evidence type="ECO:0000313" key="2">
    <source>
        <dbReference type="Proteomes" id="UP001212997"/>
    </source>
</evidence>